<name>A0A484FIS1_COLOR</name>
<evidence type="ECO:0000313" key="1">
    <source>
        <dbReference type="EMBL" id="TDZ17475.1"/>
    </source>
</evidence>
<accession>A0A484FIS1</accession>
<organism evidence="1 2">
    <name type="scientific">Colletotrichum orbiculare (strain 104-T / ATCC 96160 / CBS 514.97 / LARS 414 / MAFF 240422)</name>
    <name type="common">Cucumber anthracnose fungus</name>
    <name type="synonym">Colletotrichum lagenarium</name>
    <dbReference type="NCBI Taxonomy" id="1213857"/>
    <lineage>
        <taxon>Eukaryota</taxon>
        <taxon>Fungi</taxon>
        <taxon>Dikarya</taxon>
        <taxon>Ascomycota</taxon>
        <taxon>Pezizomycotina</taxon>
        <taxon>Sordariomycetes</taxon>
        <taxon>Hypocreomycetidae</taxon>
        <taxon>Glomerellales</taxon>
        <taxon>Glomerellaceae</taxon>
        <taxon>Colletotrichum</taxon>
        <taxon>Colletotrichum orbiculare species complex</taxon>
    </lineage>
</organism>
<dbReference type="AlphaFoldDB" id="A0A484FIS1"/>
<keyword evidence="2" id="KW-1185">Reference proteome</keyword>
<comment type="caution">
    <text evidence="1">The sequence shown here is derived from an EMBL/GenBank/DDBJ whole genome shotgun (WGS) entry which is preliminary data.</text>
</comment>
<dbReference type="Proteomes" id="UP000014480">
    <property type="component" value="Unassembled WGS sequence"/>
</dbReference>
<dbReference type="EMBL" id="AMCV02000028">
    <property type="protein sequence ID" value="TDZ17475.1"/>
    <property type="molecule type" value="Genomic_DNA"/>
</dbReference>
<protein>
    <submittedName>
        <fullName evidence="1">Uncharacterized protein</fullName>
    </submittedName>
</protein>
<proteinExistence type="predicted"/>
<reference evidence="2" key="2">
    <citation type="journal article" date="2019" name="Mol. Plant Microbe Interact.">
        <title>Genome sequence resources for four phytopathogenic fungi from the Colletotrichum orbiculare species complex.</title>
        <authorList>
            <person name="Gan P."/>
            <person name="Tsushima A."/>
            <person name="Narusaka M."/>
            <person name="Narusaka Y."/>
            <person name="Takano Y."/>
            <person name="Kubo Y."/>
            <person name="Shirasu K."/>
        </authorList>
    </citation>
    <scope>GENOME REANNOTATION</scope>
    <source>
        <strain evidence="2">104-T / ATCC 96160 / CBS 514.97 / LARS 414 / MAFF 240422</strain>
    </source>
</reference>
<sequence length="70" mass="7724">MKLTLETVVMSRQRQGSRWPRLAAGGFRHENSPRTTSDGFGSTAGISSEMTLGFLQCSCAMRELPLAEFE</sequence>
<evidence type="ECO:0000313" key="2">
    <source>
        <dbReference type="Proteomes" id="UP000014480"/>
    </source>
</evidence>
<gene>
    <name evidence="1" type="ORF">Cob_v009540</name>
</gene>
<reference evidence="2" key="1">
    <citation type="journal article" date="2013" name="New Phytol.">
        <title>Comparative genomic and transcriptomic analyses reveal the hemibiotrophic stage shift of Colletotrichum fungi.</title>
        <authorList>
            <person name="Gan P."/>
            <person name="Ikeda K."/>
            <person name="Irieda H."/>
            <person name="Narusaka M."/>
            <person name="O'Connell R.J."/>
            <person name="Narusaka Y."/>
            <person name="Takano Y."/>
            <person name="Kubo Y."/>
            <person name="Shirasu K."/>
        </authorList>
    </citation>
    <scope>NUCLEOTIDE SEQUENCE [LARGE SCALE GENOMIC DNA]</scope>
    <source>
        <strain evidence="2">104-T / ATCC 96160 / CBS 514.97 / LARS 414 / MAFF 240422</strain>
    </source>
</reference>